<dbReference type="Proteomes" id="UP000759529">
    <property type="component" value="Unassembled WGS sequence"/>
</dbReference>
<proteinExistence type="predicted"/>
<dbReference type="InterPro" id="IPR010982">
    <property type="entry name" value="Lambda_DNA-bd_dom_sf"/>
</dbReference>
<dbReference type="SUPFAM" id="SSF47413">
    <property type="entry name" value="lambda repressor-like DNA-binding domains"/>
    <property type="match status" value="1"/>
</dbReference>
<feature type="domain" description="HTH cro/C1-type" evidence="2">
    <location>
        <begin position="7"/>
        <end position="61"/>
    </location>
</feature>
<gene>
    <name evidence="3" type="ORF">H9X54_001985</name>
</gene>
<dbReference type="CDD" id="cd00093">
    <property type="entry name" value="HTH_XRE"/>
    <property type="match status" value="1"/>
</dbReference>
<dbReference type="InterPro" id="IPR001387">
    <property type="entry name" value="Cro/C1-type_HTH"/>
</dbReference>
<evidence type="ECO:0000256" key="1">
    <source>
        <dbReference type="ARBA" id="ARBA00023125"/>
    </source>
</evidence>
<dbReference type="NCBIfam" id="NF041951">
    <property type="entry name" value="phage_RstR"/>
    <property type="match status" value="1"/>
</dbReference>
<dbReference type="EMBL" id="JACSOD020000378">
    <property type="protein sequence ID" value="MBM6498071.1"/>
    <property type="molecule type" value="Genomic_DNA"/>
</dbReference>
<evidence type="ECO:0000313" key="4">
    <source>
        <dbReference type="Proteomes" id="UP000759529"/>
    </source>
</evidence>
<evidence type="ECO:0000259" key="2">
    <source>
        <dbReference type="PROSITE" id="PS50943"/>
    </source>
</evidence>
<name>A0ABS2CT60_9FLAO</name>
<keyword evidence="4" id="KW-1185">Reference proteome</keyword>
<dbReference type="Gene3D" id="1.10.260.40">
    <property type="entry name" value="lambda repressor-like DNA-binding domains"/>
    <property type="match status" value="1"/>
</dbReference>
<dbReference type="SMART" id="SM00530">
    <property type="entry name" value="HTH_XRE"/>
    <property type="match status" value="1"/>
</dbReference>
<evidence type="ECO:0000313" key="3">
    <source>
        <dbReference type="EMBL" id="MBM6498071.1"/>
    </source>
</evidence>
<dbReference type="PROSITE" id="PS50943">
    <property type="entry name" value="HTH_CROC1"/>
    <property type="match status" value="1"/>
</dbReference>
<dbReference type="Pfam" id="PF01381">
    <property type="entry name" value="HTH_3"/>
    <property type="match status" value="1"/>
</dbReference>
<organism evidence="3 4">
    <name type="scientific">Flavobacterium macrobrachii</name>
    <dbReference type="NCBI Taxonomy" id="591204"/>
    <lineage>
        <taxon>Bacteria</taxon>
        <taxon>Pseudomonadati</taxon>
        <taxon>Bacteroidota</taxon>
        <taxon>Flavobacteriia</taxon>
        <taxon>Flavobacteriales</taxon>
        <taxon>Flavobacteriaceae</taxon>
        <taxon>Flavobacterium</taxon>
    </lineage>
</organism>
<reference evidence="3 4" key="1">
    <citation type="submission" date="2021-02" db="EMBL/GenBank/DDBJ databases">
        <authorList>
            <person name="Jung H.S."/>
            <person name="Chun B.H."/>
            <person name="Jeon C.O."/>
        </authorList>
    </citation>
    <scope>NUCLEOTIDE SEQUENCE [LARGE SCALE GENOMIC DNA]</scope>
    <source>
        <strain evidence="3 4">LMG 25203</strain>
    </source>
</reference>
<dbReference type="PANTHER" id="PTHR46558">
    <property type="entry name" value="TRACRIPTIONAL REGULATORY PROTEIN-RELATED-RELATED"/>
    <property type="match status" value="1"/>
</dbReference>
<comment type="caution">
    <text evidence="3">The sequence shown here is derived from an EMBL/GenBank/DDBJ whole genome shotgun (WGS) entry which is preliminary data.</text>
</comment>
<dbReference type="InterPro" id="IPR049639">
    <property type="entry name" value="RstR"/>
</dbReference>
<protein>
    <submittedName>
        <fullName evidence="3">Helix-turn-helix transcriptional regulator</fullName>
    </submittedName>
</protein>
<dbReference type="PANTHER" id="PTHR46558:SF11">
    <property type="entry name" value="HTH-TYPE TRANSCRIPTIONAL REGULATOR XRE"/>
    <property type="match status" value="1"/>
</dbReference>
<keyword evidence="1" id="KW-0238">DNA-binding</keyword>
<sequence>MSFEKRIAELRKEKKISQEELSKKIGVHQNVIGRYERGEAKPSIEVATAIADVFNVSLDYLVGKTEFIVDEDITNRILTIQKLPEQDREHILFALDAMIRDAKARLAYSS</sequence>
<accession>A0ABS2CT60</accession>